<gene>
    <name evidence="1" type="ORF">HKBW3S03_00060</name>
    <name evidence="2" type="ORF">HKBW3S34_00940</name>
    <name evidence="3" type="ORF">HKBW3S47_00836</name>
</gene>
<accession>A0A6V8PD71</accession>
<evidence type="ECO:0000313" key="6">
    <source>
        <dbReference type="Proteomes" id="UP000588083"/>
    </source>
</evidence>
<protein>
    <submittedName>
        <fullName evidence="2">Uncharacterized protein</fullName>
    </submittedName>
</protein>
<comment type="caution">
    <text evidence="2">The sequence shown here is derived from an EMBL/GenBank/DDBJ whole genome shotgun (WGS) entry which is preliminary data.</text>
</comment>
<dbReference type="EMBL" id="BLSD01000033">
    <property type="protein sequence ID" value="GFP39136.1"/>
    <property type="molecule type" value="Genomic_DNA"/>
</dbReference>
<evidence type="ECO:0000313" key="2">
    <source>
        <dbReference type="EMBL" id="GFP30020.1"/>
    </source>
</evidence>
<keyword evidence="6" id="KW-1185">Reference proteome</keyword>
<dbReference type="EMBL" id="BLRZ01000036">
    <property type="protein sequence ID" value="GFP30020.1"/>
    <property type="molecule type" value="Genomic_DNA"/>
</dbReference>
<dbReference type="EMBL" id="BLRU01000002">
    <property type="protein sequence ID" value="GFP18555.1"/>
    <property type="molecule type" value="Genomic_DNA"/>
</dbReference>
<dbReference type="Proteomes" id="UP000569018">
    <property type="component" value="Unassembled WGS sequence"/>
</dbReference>
<reference evidence="4 5" key="1">
    <citation type="journal article" date="2020" name="Front. Microbiol.">
        <title>Single-cell genomics of novel Actinobacteria with the Wood-Ljungdahl pathway discovered in a serpentinizing system.</title>
        <authorList>
            <person name="Merino N."/>
            <person name="Kawai M."/>
            <person name="Boyd E.S."/>
            <person name="Colman D.R."/>
            <person name="McGlynn S.E."/>
            <person name="Nealson K.H."/>
            <person name="Kurokawa K."/>
            <person name="Hongoh Y."/>
        </authorList>
    </citation>
    <scope>NUCLEOTIDE SEQUENCE [LARGE SCALE GENOMIC DNA]</scope>
    <source>
        <strain evidence="1 5">S03</strain>
        <strain evidence="2 6">S34</strain>
        <strain evidence="3 4">S47</strain>
    </source>
</reference>
<evidence type="ECO:0000313" key="3">
    <source>
        <dbReference type="EMBL" id="GFP39136.1"/>
    </source>
</evidence>
<evidence type="ECO:0000313" key="1">
    <source>
        <dbReference type="EMBL" id="GFP18555.1"/>
    </source>
</evidence>
<organism evidence="2 6">
    <name type="scientific">Candidatus Hakubella thermalkaliphila</name>
    <dbReference type="NCBI Taxonomy" id="2754717"/>
    <lineage>
        <taxon>Bacteria</taxon>
        <taxon>Bacillati</taxon>
        <taxon>Actinomycetota</taxon>
        <taxon>Actinomycetota incertae sedis</taxon>
        <taxon>Candidatus Hakubellales</taxon>
        <taxon>Candidatus Hakubellaceae</taxon>
        <taxon>Candidatus Hakubella</taxon>
    </lineage>
</organism>
<evidence type="ECO:0000313" key="4">
    <source>
        <dbReference type="Proteomes" id="UP000569018"/>
    </source>
</evidence>
<dbReference type="AlphaFoldDB" id="A0A6V8PD71"/>
<dbReference type="Gene3D" id="3.40.50.1010">
    <property type="entry name" value="5'-nuclease"/>
    <property type="match status" value="1"/>
</dbReference>
<dbReference type="Proteomes" id="UP000574717">
    <property type="component" value="Unassembled WGS sequence"/>
</dbReference>
<sequence>MEALPFDVVLYTSVLSVGELTLGIHKASQEHKEKLWQRTQEMLARFKDILKVTRQVADKYGDIVAQVSPGQHIGQND</sequence>
<proteinExistence type="predicted"/>
<evidence type="ECO:0000313" key="5">
    <source>
        <dbReference type="Proteomes" id="UP000574717"/>
    </source>
</evidence>
<dbReference type="InterPro" id="IPR029060">
    <property type="entry name" value="PIN-like_dom_sf"/>
</dbReference>
<dbReference type="Proteomes" id="UP000588083">
    <property type="component" value="Unassembled WGS sequence"/>
</dbReference>
<name>A0A6V8PD71_9ACTN</name>
<dbReference type="SUPFAM" id="SSF88723">
    <property type="entry name" value="PIN domain-like"/>
    <property type="match status" value="1"/>
</dbReference>